<comment type="caution">
    <text evidence="2">The sequence shown here is derived from an EMBL/GenBank/DDBJ whole genome shotgun (WGS) entry which is preliminary data.</text>
</comment>
<feature type="region of interest" description="Disordered" evidence="1">
    <location>
        <begin position="1"/>
        <end position="33"/>
    </location>
</feature>
<gene>
    <name evidence="2" type="ORF">Ciccas_011556</name>
</gene>
<organism evidence="2 3">
    <name type="scientific">Cichlidogyrus casuarinus</name>
    <dbReference type="NCBI Taxonomy" id="1844966"/>
    <lineage>
        <taxon>Eukaryota</taxon>
        <taxon>Metazoa</taxon>
        <taxon>Spiralia</taxon>
        <taxon>Lophotrochozoa</taxon>
        <taxon>Platyhelminthes</taxon>
        <taxon>Monogenea</taxon>
        <taxon>Monopisthocotylea</taxon>
        <taxon>Dactylogyridea</taxon>
        <taxon>Ancyrocephalidae</taxon>
        <taxon>Cichlidogyrus</taxon>
    </lineage>
</organism>
<accession>A0ABD2PRB8</accession>
<dbReference type="Proteomes" id="UP001626550">
    <property type="component" value="Unassembled WGS sequence"/>
</dbReference>
<evidence type="ECO:0000313" key="2">
    <source>
        <dbReference type="EMBL" id="KAL3309889.1"/>
    </source>
</evidence>
<proteinExistence type="predicted"/>
<sequence>MDLTGESSPEDHFQSASQPIKVPSDSESDDGLEQLDCSSISRALPAKTCLNPKCDRKQNDQFVEGSNFCSYECLIYSCKVTFCKMFNRPLDSPDHET</sequence>
<dbReference type="EMBL" id="JBJKFK010003459">
    <property type="protein sequence ID" value="KAL3309889.1"/>
    <property type="molecule type" value="Genomic_DNA"/>
</dbReference>
<evidence type="ECO:0000256" key="1">
    <source>
        <dbReference type="SAM" id="MobiDB-lite"/>
    </source>
</evidence>
<protein>
    <submittedName>
        <fullName evidence="2">Uncharacterized protein</fullName>
    </submittedName>
</protein>
<name>A0ABD2PRB8_9PLAT</name>
<keyword evidence="3" id="KW-1185">Reference proteome</keyword>
<reference evidence="2 3" key="1">
    <citation type="submission" date="2024-11" db="EMBL/GenBank/DDBJ databases">
        <title>Adaptive evolution of stress response genes in parasites aligns with host niche diversity.</title>
        <authorList>
            <person name="Hahn C."/>
            <person name="Resl P."/>
        </authorList>
    </citation>
    <scope>NUCLEOTIDE SEQUENCE [LARGE SCALE GENOMIC DNA]</scope>
    <source>
        <strain evidence="2">EGGRZ-B1_66</strain>
        <tissue evidence="2">Body</tissue>
    </source>
</reference>
<dbReference type="AlphaFoldDB" id="A0ABD2PRB8"/>
<evidence type="ECO:0000313" key="3">
    <source>
        <dbReference type="Proteomes" id="UP001626550"/>
    </source>
</evidence>